<dbReference type="EMBL" id="JR035353">
    <property type="protein sequence ID" value="AEY56343.1"/>
    <property type="molecule type" value="mRNA"/>
</dbReference>
<dbReference type="GO" id="GO:0016614">
    <property type="term" value="F:oxidoreductase activity, acting on CH-OH group of donors"/>
    <property type="evidence" value="ECO:0007669"/>
    <property type="project" value="InterPro"/>
</dbReference>
<dbReference type="InterPro" id="IPR012132">
    <property type="entry name" value="GMC_OxRdtase"/>
</dbReference>
<evidence type="ECO:0000256" key="2">
    <source>
        <dbReference type="SAM" id="MobiDB-lite"/>
    </source>
</evidence>
<dbReference type="EMBL" id="JR035357">
    <property type="protein sequence ID" value="AEY56347.1"/>
    <property type="molecule type" value="mRNA"/>
</dbReference>
<feature type="region of interest" description="Disordered" evidence="2">
    <location>
        <begin position="377"/>
        <end position="444"/>
    </location>
</feature>
<reference evidence="5" key="1">
    <citation type="submission" date="2011-11" db="EMBL/GenBank/DDBJ databases">
        <title>Decoding the brain transcriptome of the Eastern honeybee (Apis cerana) based on pyrosequencing.</title>
        <authorList>
            <person name="Sun L."/>
            <person name="Zheng H."/>
            <person name="Wang Y."/>
            <person name="Xie X."/>
            <person name="Zhu Y."/>
            <person name="Gu W."/>
            <person name="Wang S."/>
        </authorList>
    </citation>
    <scope>NUCLEOTIDE SEQUENCE</scope>
    <source>
        <tissue evidence="5">Brain</tissue>
    </source>
</reference>
<dbReference type="InterPro" id="IPR000172">
    <property type="entry name" value="GMC_OxRdtase_N"/>
</dbReference>
<feature type="region of interest" description="Disordered" evidence="2">
    <location>
        <begin position="344"/>
        <end position="364"/>
    </location>
</feature>
<dbReference type="Gene3D" id="3.50.50.60">
    <property type="entry name" value="FAD/NAD(P)-binding domain"/>
    <property type="match status" value="2"/>
</dbReference>
<dbReference type="GO" id="GO:0050660">
    <property type="term" value="F:flavin adenine dinucleotide binding"/>
    <property type="evidence" value="ECO:0007669"/>
    <property type="project" value="InterPro"/>
</dbReference>
<dbReference type="PANTHER" id="PTHR11552:SF217">
    <property type="entry name" value="GLUCOSE DEHYDROGENASE [FAD, QUINONE]"/>
    <property type="match status" value="1"/>
</dbReference>
<evidence type="ECO:0000313" key="5">
    <source>
        <dbReference type="EMBL" id="AEY56346.1"/>
    </source>
</evidence>
<name>V9I779_APICE</name>
<dbReference type="AlphaFoldDB" id="V9I779"/>
<feature type="domain" description="Glucose-methanol-choline oxidoreductase N-terminal" evidence="3">
    <location>
        <begin position="324"/>
        <end position="338"/>
    </location>
</feature>
<dbReference type="InterPro" id="IPR036188">
    <property type="entry name" value="FAD/NAD-bd_sf"/>
</dbReference>
<evidence type="ECO:0000313" key="4">
    <source>
        <dbReference type="EMBL" id="AEY56343.1"/>
    </source>
</evidence>
<dbReference type="EMBL" id="JR035356">
    <property type="protein sequence ID" value="AEY56346.1"/>
    <property type="molecule type" value="mRNA"/>
</dbReference>
<dbReference type="Pfam" id="PF00732">
    <property type="entry name" value="GMC_oxred_N"/>
    <property type="match status" value="1"/>
</dbReference>
<dbReference type="PANTHER" id="PTHR11552">
    <property type="entry name" value="GLUCOSE-METHANOL-CHOLINE GMC OXIDOREDUCTASE"/>
    <property type="match status" value="1"/>
</dbReference>
<evidence type="ECO:0000313" key="6">
    <source>
        <dbReference type="EMBL" id="AEY56347.1"/>
    </source>
</evidence>
<comment type="similarity">
    <text evidence="1">Belongs to the GMC oxidoreductase family.</text>
</comment>
<organism evidence="5">
    <name type="scientific">Apis cerana</name>
    <name type="common">Indian honeybee</name>
    <dbReference type="NCBI Taxonomy" id="7461"/>
    <lineage>
        <taxon>Eukaryota</taxon>
        <taxon>Metazoa</taxon>
        <taxon>Ecdysozoa</taxon>
        <taxon>Arthropoda</taxon>
        <taxon>Hexapoda</taxon>
        <taxon>Insecta</taxon>
        <taxon>Pterygota</taxon>
        <taxon>Neoptera</taxon>
        <taxon>Endopterygota</taxon>
        <taxon>Hymenoptera</taxon>
        <taxon>Apocrita</taxon>
        <taxon>Aculeata</taxon>
        <taxon>Apoidea</taxon>
        <taxon>Anthophila</taxon>
        <taxon>Apidae</taxon>
        <taxon>Apis</taxon>
    </lineage>
</organism>
<dbReference type="PROSITE" id="PS00624">
    <property type="entry name" value="GMC_OXRED_2"/>
    <property type="match status" value="1"/>
</dbReference>
<sequence length="444" mass="48299">MANLLDSMYSDAVSSLQCTTPFLGGPQLTDVCSASNGQLFLALLNLFVATSPVIGEPCQRIHSSRTPDLSYDFIVVGGGAGGAVVAGRLSEVPNWKVLLLEAGPDEPAGAEIPSNLQLYLGGDLDWKYYTTNESHACMSTGGSCYWPRGKNLGGTTVHHGMAYHRGHPKDYEKWVEQGAFGWSWDEVMPYYLKSENNTELGRVGTKYHRKGGVMNVERFPYQPPFAWEILKAAEEAGFGVSEDLSGERINGFTVAQTISKNGVRVSSARAFLTPFEGRKNLHVIVNATVTKVRTLNKRATGVDVLINGKRRVVFAKREVVLSAGTINTPQLLMLSGIGPKAHLRSVGGPRGARPAGRRREPAQPPVVRPRLLVERGFLPDLQPDQRRAVPVQPDGAAVEHGPGAGDGRVALEPDHPGRPRHPDILRRLPGDLRAESEDRRPLGR</sequence>
<proteinExistence type="evidence at transcript level"/>
<feature type="compositionally biased region" description="Basic and acidic residues" evidence="2">
    <location>
        <begin position="409"/>
        <end position="444"/>
    </location>
</feature>
<accession>V9I779</accession>
<dbReference type="SUPFAM" id="SSF51905">
    <property type="entry name" value="FAD/NAD(P)-binding domain"/>
    <property type="match status" value="1"/>
</dbReference>
<gene>
    <name evidence="5" type="ORF">ACCB00020.11</name>
    <name evidence="6" type="ORF">ACCB00020.12</name>
    <name evidence="4" type="ORF">ACCB00020.8</name>
</gene>
<protein>
    <submittedName>
        <fullName evidence="5">Glucose dehydrogenase</fullName>
    </submittedName>
</protein>
<evidence type="ECO:0000256" key="1">
    <source>
        <dbReference type="ARBA" id="ARBA00010790"/>
    </source>
</evidence>
<evidence type="ECO:0000259" key="3">
    <source>
        <dbReference type="PROSITE" id="PS00624"/>
    </source>
</evidence>